<dbReference type="GO" id="GO:0003677">
    <property type="term" value="F:DNA binding"/>
    <property type="evidence" value="ECO:0007669"/>
    <property type="project" value="InterPro"/>
</dbReference>
<dbReference type="CDD" id="cd00796">
    <property type="entry name" value="INT_Rci_Hp1_C"/>
    <property type="match status" value="1"/>
</dbReference>
<dbReference type="SUPFAM" id="SSF56349">
    <property type="entry name" value="DNA breaking-rejoining enzymes"/>
    <property type="match status" value="1"/>
</dbReference>
<evidence type="ECO:0000256" key="1">
    <source>
        <dbReference type="ARBA" id="ARBA00022908"/>
    </source>
</evidence>
<dbReference type="PANTHER" id="PTHR30349:SF94">
    <property type="entry name" value="INTEGRASE_RECOMBINASE HI_1414-RELATED"/>
    <property type="match status" value="1"/>
</dbReference>
<gene>
    <name evidence="5" type="ORF">EV682_11193</name>
    <name evidence="4" type="ORF">NCTC11159_02841</name>
</gene>
<accession>A0A377QA45</accession>
<dbReference type="InterPro" id="IPR050090">
    <property type="entry name" value="Tyrosine_recombinase_XerCD"/>
</dbReference>
<evidence type="ECO:0000313" key="7">
    <source>
        <dbReference type="Proteomes" id="UP000295794"/>
    </source>
</evidence>
<protein>
    <submittedName>
        <fullName evidence="5">Phage integrase family protein</fullName>
    </submittedName>
    <submittedName>
        <fullName evidence="4">Site-specific recombinase XerD</fullName>
    </submittedName>
</protein>
<dbReference type="AlphaFoldDB" id="A0A377QA45"/>
<sequence length="396" mass="44899">MLGKVLARCYLGASKNRDSTFPHMASIIRLQNKDGSVSYQAQVRLKRGGKLLLNESRSFLAAGVGLRAEAQAKRLAEEWAALLTEKMREQGAIAQRKLKGLTLKDLISKYIEFFEKDKHLWASKRSVLNVLARSPMADVAILELTADKIIDHVRHRRSFGVKPQSIQLDIIYLGCVLKEAKLFAKLDVDIAQYSLANEYLKEKGMICGSVERERRLQDSELGLILAGAKATEHFRQIPIADLVRFAIETTMRRSEITRLQWSDLNEKNRTILIRDRKDPKKKIGNDQTVPLLGASLGIIQVQPRTSDFIFPYKSESVGVAFRGIVSKAGIQDLHFHDLRHEGISRLFEQGYQIQEVALVSGHKSWKNLKRYTQLRAVDLHRVIPLVVAIEGRGDRR</sequence>
<reference evidence="5 7" key="2">
    <citation type="submission" date="2019-03" db="EMBL/GenBank/DDBJ databases">
        <title>Genomic Encyclopedia of Type Strains, Phase IV (KMG-IV): sequencing the most valuable type-strain genomes for metagenomic binning, comparative biology and taxonomic classification.</title>
        <authorList>
            <person name="Goeker M."/>
        </authorList>
    </citation>
    <scope>NUCLEOTIDE SEQUENCE [LARGE SCALE GENOMIC DNA]</scope>
    <source>
        <strain evidence="5 7">DSM 3764</strain>
    </source>
</reference>
<organism evidence="4 6">
    <name type="scientific">Iodobacter fluviatilis</name>
    <dbReference type="NCBI Taxonomy" id="537"/>
    <lineage>
        <taxon>Bacteria</taxon>
        <taxon>Pseudomonadati</taxon>
        <taxon>Pseudomonadota</taxon>
        <taxon>Betaproteobacteria</taxon>
        <taxon>Neisseriales</taxon>
        <taxon>Chitinibacteraceae</taxon>
        <taxon>Iodobacter</taxon>
    </lineage>
</organism>
<keyword evidence="7" id="KW-1185">Reference proteome</keyword>
<dbReference type="InterPro" id="IPR013762">
    <property type="entry name" value="Integrase-like_cat_sf"/>
</dbReference>
<dbReference type="Proteomes" id="UP000295794">
    <property type="component" value="Unassembled WGS sequence"/>
</dbReference>
<evidence type="ECO:0000313" key="4">
    <source>
        <dbReference type="EMBL" id="STQ91762.1"/>
    </source>
</evidence>
<evidence type="ECO:0000313" key="6">
    <source>
        <dbReference type="Proteomes" id="UP000255108"/>
    </source>
</evidence>
<dbReference type="PROSITE" id="PS51898">
    <property type="entry name" value="TYR_RECOMBINASE"/>
    <property type="match status" value="1"/>
</dbReference>
<dbReference type="Gene3D" id="1.10.443.10">
    <property type="entry name" value="Intergrase catalytic core"/>
    <property type="match status" value="1"/>
</dbReference>
<dbReference type="Proteomes" id="UP000255108">
    <property type="component" value="Unassembled WGS sequence"/>
</dbReference>
<evidence type="ECO:0000313" key="5">
    <source>
        <dbReference type="EMBL" id="TCU83730.1"/>
    </source>
</evidence>
<keyword evidence="1" id="KW-0229">DNA integration</keyword>
<dbReference type="Pfam" id="PF00589">
    <property type="entry name" value="Phage_integrase"/>
    <property type="match status" value="1"/>
</dbReference>
<feature type="domain" description="Tyr recombinase" evidence="3">
    <location>
        <begin position="210"/>
        <end position="384"/>
    </location>
</feature>
<dbReference type="GO" id="GO:0006310">
    <property type="term" value="P:DNA recombination"/>
    <property type="evidence" value="ECO:0007669"/>
    <property type="project" value="UniProtKB-KW"/>
</dbReference>
<evidence type="ECO:0000259" key="3">
    <source>
        <dbReference type="PROSITE" id="PS51898"/>
    </source>
</evidence>
<reference evidence="4 6" key="1">
    <citation type="submission" date="2018-06" db="EMBL/GenBank/DDBJ databases">
        <authorList>
            <consortium name="Pathogen Informatics"/>
            <person name="Doyle S."/>
        </authorList>
    </citation>
    <scope>NUCLEOTIDE SEQUENCE [LARGE SCALE GENOMIC DNA]</scope>
    <source>
        <strain evidence="4 6">NCTC11159</strain>
    </source>
</reference>
<dbReference type="EMBL" id="SMBT01000011">
    <property type="protein sequence ID" value="TCU83730.1"/>
    <property type="molecule type" value="Genomic_DNA"/>
</dbReference>
<dbReference type="GO" id="GO:0015074">
    <property type="term" value="P:DNA integration"/>
    <property type="evidence" value="ECO:0007669"/>
    <property type="project" value="UniProtKB-KW"/>
</dbReference>
<keyword evidence="2" id="KW-0233">DNA recombination</keyword>
<name>A0A377QA45_9NEIS</name>
<dbReference type="InterPro" id="IPR002104">
    <property type="entry name" value="Integrase_catalytic"/>
</dbReference>
<dbReference type="InterPro" id="IPR011010">
    <property type="entry name" value="DNA_brk_join_enz"/>
</dbReference>
<dbReference type="EMBL" id="UGHR01000001">
    <property type="protein sequence ID" value="STQ91762.1"/>
    <property type="molecule type" value="Genomic_DNA"/>
</dbReference>
<proteinExistence type="predicted"/>
<dbReference type="OrthoDB" id="662444at2"/>
<dbReference type="PANTHER" id="PTHR30349">
    <property type="entry name" value="PHAGE INTEGRASE-RELATED"/>
    <property type="match status" value="1"/>
</dbReference>
<evidence type="ECO:0000256" key="2">
    <source>
        <dbReference type="ARBA" id="ARBA00023172"/>
    </source>
</evidence>